<sequence length="278" mass="28893">MSDTRPLAPQSTVIPTHIPNSEAHAASSVPDSHPPTPPHVMPESESAPTLIALSANAEPSAESAATSAAEPQSDPAPGSHPIESPATPPASHVITTSIPSPTINMATRPSITPQRVASPEHALHHQSSSRDQLSPLPTSSALALARDRDLPPPPLPNTASHPSSGASHATRPASYPTQSQAQFSASQNPIPQRRRSYSPHQDVYAGVALQGADGLGRNISSVNFAHPRAPRPVMVSSGGGERELAVRDDWCCGDVGRGLEQRWGDAHGLAAADEEGLV</sequence>
<accession>A0A4Y9ZLJ3</accession>
<organism evidence="2 3">
    <name type="scientific">Hericium alpestre</name>
    <dbReference type="NCBI Taxonomy" id="135208"/>
    <lineage>
        <taxon>Eukaryota</taxon>
        <taxon>Fungi</taxon>
        <taxon>Dikarya</taxon>
        <taxon>Basidiomycota</taxon>
        <taxon>Agaricomycotina</taxon>
        <taxon>Agaricomycetes</taxon>
        <taxon>Russulales</taxon>
        <taxon>Hericiaceae</taxon>
        <taxon>Hericium</taxon>
    </lineage>
</organism>
<feature type="compositionally biased region" description="Polar residues" evidence="1">
    <location>
        <begin position="157"/>
        <end position="167"/>
    </location>
</feature>
<gene>
    <name evidence="2" type="ORF">EWM64_g9712</name>
</gene>
<comment type="caution">
    <text evidence="2">The sequence shown here is derived from an EMBL/GenBank/DDBJ whole genome shotgun (WGS) entry which is preliminary data.</text>
</comment>
<feature type="compositionally biased region" description="Polar residues" evidence="1">
    <location>
        <begin position="175"/>
        <end position="190"/>
    </location>
</feature>
<protein>
    <submittedName>
        <fullName evidence="2">Uncharacterized protein</fullName>
    </submittedName>
</protein>
<reference evidence="2 3" key="1">
    <citation type="submission" date="2019-02" db="EMBL/GenBank/DDBJ databases">
        <title>Genome sequencing of the rare red list fungi Hericium alpestre (H. flagellum).</title>
        <authorList>
            <person name="Buettner E."/>
            <person name="Kellner H."/>
        </authorList>
    </citation>
    <scope>NUCLEOTIDE SEQUENCE [LARGE SCALE GENOMIC DNA]</scope>
    <source>
        <strain evidence="2 3">DSM 108284</strain>
    </source>
</reference>
<keyword evidence="3" id="KW-1185">Reference proteome</keyword>
<feature type="compositionally biased region" description="Low complexity" evidence="1">
    <location>
        <begin position="133"/>
        <end position="144"/>
    </location>
</feature>
<dbReference type="EMBL" id="SFCI01002168">
    <property type="protein sequence ID" value="TFY74299.1"/>
    <property type="molecule type" value="Genomic_DNA"/>
</dbReference>
<feature type="compositionally biased region" description="Polar residues" evidence="1">
    <location>
        <begin position="1"/>
        <end position="14"/>
    </location>
</feature>
<evidence type="ECO:0000313" key="2">
    <source>
        <dbReference type="EMBL" id="TFY74299.1"/>
    </source>
</evidence>
<dbReference type="Proteomes" id="UP000298061">
    <property type="component" value="Unassembled WGS sequence"/>
</dbReference>
<name>A0A4Y9ZLJ3_9AGAM</name>
<evidence type="ECO:0000313" key="3">
    <source>
        <dbReference type="Proteomes" id="UP000298061"/>
    </source>
</evidence>
<feature type="region of interest" description="Disordered" evidence="1">
    <location>
        <begin position="1"/>
        <end position="199"/>
    </location>
</feature>
<dbReference type="AlphaFoldDB" id="A0A4Y9ZLJ3"/>
<feature type="compositionally biased region" description="Polar residues" evidence="1">
    <location>
        <begin position="93"/>
        <end position="115"/>
    </location>
</feature>
<evidence type="ECO:0000256" key="1">
    <source>
        <dbReference type="SAM" id="MobiDB-lite"/>
    </source>
</evidence>
<proteinExistence type="predicted"/>
<feature type="compositionally biased region" description="Low complexity" evidence="1">
    <location>
        <begin position="52"/>
        <end position="70"/>
    </location>
</feature>